<keyword evidence="2" id="KW-1185">Reference proteome</keyword>
<dbReference type="RefSeq" id="WP_215787453.1">
    <property type="nucleotide sequence ID" value="NZ_JAHKKG010000004.1"/>
</dbReference>
<gene>
    <name evidence="1" type="ORF">KOI35_14225</name>
</gene>
<accession>A0ABS5YNN7</accession>
<reference evidence="1 2" key="1">
    <citation type="submission" date="2021-06" db="EMBL/GenBank/DDBJ databases">
        <title>Actinoplanes lichenicola sp. nov., and Actinoplanes ovalisporus sp. nov., isolated from lichen in Thailand.</title>
        <authorList>
            <person name="Saeng-In P."/>
            <person name="Kanchanasin P."/>
            <person name="Yuki M."/>
            <person name="Kudo T."/>
            <person name="Ohkuma M."/>
            <person name="Phongsopitanun W."/>
            <person name="Tanasupawat S."/>
        </authorList>
    </citation>
    <scope>NUCLEOTIDE SEQUENCE [LARGE SCALE GENOMIC DNA]</scope>
    <source>
        <strain evidence="1 2">NBRC 110975</strain>
    </source>
</reference>
<name>A0ABS5YNN7_9ACTN</name>
<proteinExistence type="predicted"/>
<evidence type="ECO:0000313" key="2">
    <source>
        <dbReference type="Proteomes" id="UP001519654"/>
    </source>
</evidence>
<organism evidence="1 2">
    <name type="scientific">Paractinoplanes bogorensis</name>
    <dbReference type="NCBI Taxonomy" id="1610840"/>
    <lineage>
        <taxon>Bacteria</taxon>
        <taxon>Bacillati</taxon>
        <taxon>Actinomycetota</taxon>
        <taxon>Actinomycetes</taxon>
        <taxon>Micromonosporales</taxon>
        <taxon>Micromonosporaceae</taxon>
        <taxon>Paractinoplanes</taxon>
    </lineage>
</organism>
<dbReference type="Pfam" id="PF19681">
    <property type="entry name" value="DUF6183"/>
    <property type="match status" value="1"/>
</dbReference>
<dbReference type="InterPro" id="IPR045756">
    <property type="entry name" value="DUF6183"/>
</dbReference>
<sequence length="339" mass="35988">MDDPETIAAGIARLDDVTGVWAVADQGDADFVADLGLALWHVHGSDPSPPWQYRSVFDRVLRLLTLTPGPIDPAVRLLSVTIDRRQARYVASLLASAHSAASLQAFDDMPELWACLRQELVLRGQPVWPVDGSHPLDWLPSTLRPIEGQPRLPRYGINGMSGALPSASVRPMAGTAALPGWHETTTGSRIDAAVRNWAEHSNGRIEARTFAFDDDLTAEAVGAALAGVGLKSVRETGSGWGLTSAADAWTQLFMAASAGGAYGGAQFGAYGRLLAWQSLGALAGADDDVTSIEALAGGCEWFWFAGASDWFEQVAWDIGLAAVSPGRRRLAVLAATDTD</sequence>
<dbReference type="EMBL" id="JAHKKG010000004">
    <property type="protein sequence ID" value="MBU2664656.1"/>
    <property type="molecule type" value="Genomic_DNA"/>
</dbReference>
<comment type="caution">
    <text evidence="1">The sequence shown here is derived from an EMBL/GenBank/DDBJ whole genome shotgun (WGS) entry which is preliminary data.</text>
</comment>
<protein>
    <submittedName>
        <fullName evidence="1">Uncharacterized protein</fullName>
    </submittedName>
</protein>
<dbReference type="Proteomes" id="UP001519654">
    <property type="component" value="Unassembled WGS sequence"/>
</dbReference>
<evidence type="ECO:0000313" key="1">
    <source>
        <dbReference type="EMBL" id="MBU2664656.1"/>
    </source>
</evidence>